<dbReference type="InterPro" id="IPR005161">
    <property type="entry name" value="Ku_N"/>
</dbReference>
<evidence type="ECO:0000256" key="15">
    <source>
        <dbReference type="ARBA" id="ARBA00023204"/>
    </source>
</evidence>
<dbReference type="EMBL" id="HE616742">
    <property type="protein sequence ID" value="CCE89551.1"/>
    <property type="molecule type" value="Genomic_DNA"/>
</dbReference>
<dbReference type="GO" id="GO:0042162">
    <property type="term" value="F:telomeric DNA binding"/>
    <property type="evidence" value="ECO:0007669"/>
    <property type="project" value="EnsemblFungi"/>
</dbReference>
<dbReference type="RefSeq" id="XP_003678762.1">
    <property type="nucleotide sequence ID" value="XM_003678714.1"/>
</dbReference>
<feature type="region of interest" description="Disordered" evidence="18">
    <location>
        <begin position="595"/>
        <end position="626"/>
    </location>
</feature>
<evidence type="ECO:0000256" key="3">
    <source>
        <dbReference type="ARBA" id="ARBA00007726"/>
    </source>
</evidence>
<keyword evidence="10" id="KW-0347">Helicase</keyword>
<proteinExistence type="inferred from homology"/>
<organism evidence="20 21">
    <name type="scientific">Torulaspora delbrueckii</name>
    <name type="common">Yeast</name>
    <name type="synonym">Candida colliculosa</name>
    <dbReference type="NCBI Taxonomy" id="4950"/>
    <lineage>
        <taxon>Eukaryota</taxon>
        <taxon>Fungi</taxon>
        <taxon>Dikarya</taxon>
        <taxon>Ascomycota</taxon>
        <taxon>Saccharomycotina</taxon>
        <taxon>Saccharomycetes</taxon>
        <taxon>Saccharomycetales</taxon>
        <taxon>Saccharomycetaceae</taxon>
        <taxon>Torulaspora</taxon>
    </lineage>
</organism>
<dbReference type="GO" id="GO:0005524">
    <property type="term" value="F:ATP binding"/>
    <property type="evidence" value="ECO:0007669"/>
    <property type="project" value="UniProtKB-KW"/>
</dbReference>
<dbReference type="GeneID" id="11502559"/>
<dbReference type="CDD" id="cd00873">
    <property type="entry name" value="KU80"/>
    <property type="match status" value="1"/>
</dbReference>
<evidence type="ECO:0000256" key="17">
    <source>
        <dbReference type="ARBA" id="ARBA00031847"/>
    </source>
</evidence>
<dbReference type="InterPro" id="IPR006164">
    <property type="entry name" value="DNA_bd_Ku70/Ku80"/>
</dbReference>
<dbReference type="GO" id="GO:0003684">
    <property type="term" value="F:damaged DNA binding"/>
    <property type="evidence" value="ECO:0007669"/>
    <property type="project" value="InterPro"/>
</dbReference>
<dbReference type="AlphaFoldDB" id="G8ZLQ7"/>
<dbReference type="GO" id="GO:0000723">
    <property type="term" value="P:telomere maintenance"/>
    <property type="evidence" value="ECO:0007669"/>
    <property type="project" value="EnsemblFungi"/>
</dbReference>
<keyword evidence="16" id="KW-0539">Nucleus</keyword>
<dbReference type="SUPFAM" id="SSF53300">
    <property type="entry name" value="vWA-like"/>
    <property type="match status" value="1"/>
</dbReference>
<keyword evidence="9" id="KW-0378">Hydrolase</keyword>
<evidence type="ECO:0000256" key="8">
    <source>
        <dbReference type="ARBA" id="ARBA00022763"/>
    </source>
</evidence>
<dbReference type="GO" id="GO:0007535">
    <property type="term" value="P:donor selection"/>
    <property type="evidence" value="ECO:0007669"/>
    <property type="project" value="EnsemblFungi"/>
</dbReference>
<dbReference type="EC" id="3.6.4.12" evidence="4"/>
<keyword evidence="12" id="KW-0779">Telomere</keyword>
<evidence type="ECO:0000256" key="12">
    <source>
        <dbReference type="ARBA" id="ARBA00022895"/>
    </source>
</evidence>
<reference evidence="20 21" key="1">
    <citation type="journal article" date="2011" name="Proc. Natl. Acad. Sci. U.S.A.">
        <title>Evolutionary erosion of yeast sex chromosomes by mating-type switching accidents.</title>
        <authorList>
            <person name="Gordon J.L."/>
            <person name="Armisen D."/>
            <person name="Proux-Wera E."/>
            <person name="Oheigeartaigh S.S."/>
            <person name="Byrne K.P."/>
            <person name="Wolfe K.H."/>
        </authorList>
    </citation>
    <scope>NUCLEOTIDE SEQUENCE [LARGE SCALE GENOMIC DNA]</scope>
    <source>
        <strain evidence="21">ATCC 10662 / CBS 1146 / NBRC 0425 / NCYC 2629 / NRRL Y-866</strain>
    </source>
</reference>
<evidence type="ECO:0000256" key="10">
    <source>
        <dbReference type="ARBA" id="ARBA00022806"/>
    </source>
</evidence>
<comment type="subcellular location">
    <subcellularLocation>
        <location evidence="2">Chromosome</location>
        <location evidence="2">Telomere</location>
    </subcellularLocation>
    <subcellularLocation>
        <location evidence="1">Nucleus</location>
    </subcellularLocation>
</comment>
<keyword evidence="15" id="KW-0234">DNA repair</keyword>
<dbReference type="PANTHER" id="PTHR12604:SF4">
    <property type="entry name" value="X-RAY REPAIR CROSS-COMPLEMENTING PROTEIN 5"/>
    <property type="match status" value="1"/>
</dbReference>
<accession>G8ZLQ7</accession>
<keyword evidence="7" id="KW-0547">Nucleotide-binding</keyword>
<evidence type="ECO:0000256" key="7">
    <source>
        <dbReference type="ARBA" id="ARBA00022741"/>
    </source>
</evidence>
<dbReference type="GO" id="GO:0000781">
    <property type="term" value="C:chromosome, telomeric region"/>
    <property type="evidence" value="ECO:0007669"/>
    <property type="project" value="UniProtKB-SubCell"/>
</dbReference>
<evidence type="ECO:0000256" key="14">
    <source>
        <dbReference type="ARBA" id="ARBA00023172"/>
    </source>
</evidence>
<dbReference type="GO" id="GO:0003678">
    <property type="term" value="F:DNA helicase activity"/>
    <property type="evidence" value="ECO:0007669"/>
    <property type="project" value="UniProtKB-EC"/>
</dbReference>
<dbReference type="GO" id="GO:0043564">
    <property type="term" value="C:Ku70:Ku80 complex"/>
    <property type="evidence" value="ECO:0007669"/>
    <property type="project" value="EnsemblFungi"/>
</dbReference>
<dbReference type="FunCoup" id="G8ZLQ7">
    <property type="interactions" value="181"/>
</dbReference>
<dbReference type="Pfam" id="PF02735">
    <property type="entry name" value="Ku"/>
    <property type="match status" value="1"/>
</dbReference>
<evidence type="ECO:0000256" key="5">
    <source>
        <dbReference type="ARBA" id="ARBA00021792"/>
    </source>
</evidence>
<dbReference type="STRING" id="1076872.G8ZLQ7"/>
<feature type="domain" description="Ku" evidence="19">
    <location>
        <begin position="305"/>
        <end position="449"/>
    </location>
</feature>
<dbReference type="InterPro" id="IPR024193">
    <property type="entry name" value="Ku80"/>
</dbReference>
<name>G8ZLQ7_TORDE</name>
<dbReference type="Proteomes" id="UP000005627">
    <property type="component" value="Chromosome 1"/>
</dbReference>
<gene>
    <name evidence="20" type="primary">TDEL0A02190</name>
    <name evidence="20" type="ORF">TDEL_0A02190</name>
</gene>
<keyword evidence="6" id="KW-0158">Chromosome</keyword>
<evidence type="ECO:0000256" key="18">
    <source>
        <dbReference type="SAM" id="MobiDB-lite"/>
    </source>
</evidence>
<feature type="compositionally biased region" description="Acidic residues" evidence="18">
    <location>
        <begin position="603"/>
        <end position="612"/>
    </location>
</feature>
<protein>
    <recommendedName>
        <fullName evidence="5">ATP-dependent DNA helicase II subunit 2</fullName>
        <ecNumber evidence="4">3.6.4.12</ecNumber>
    </recommendedName>
    <alternativeName>
        <fullName evidence="17">ATP-dependent DNA helicase II subunit Ku80</fullName>
    </alternativeName>
</protein>
<dbReference type="eggNOG" id="KOG2326">
    <property type="taxonomic scope" value="Eukaryota"/>
</dbReference>
<dbReference type="InterPro" id="IPR036465">
    <property type="entry name" value="vWFA_dom_sf"/>
</dbReference>
<dbReference type="Pfam" id="PF03731">
    <property type="entry name" value="Ku_N"/>
    <property type="match status" value="1"/>
</dbReference>
<dbReference type="GO" id="GO:0000724">
    <property type="term" value="P:double-strand break repair via homologous recombination"/>
    <property type="evidence" value="ECO:0007669"/>
    <property type="project" value="EnsemblFungi"/>
</dbReference>
<evidence type="ECO:0000259" key="19">
    <source>
        <dbReference type="SMART" id="SM00559"/>
    </source>
</evidence>
<keyword evidence="21" id="KW-1185">Reference proteome</keyword>
<dbReference type="Gene3D" id="2.40.290.10">
    <property type="match status" value="1"/>
</dbReference>
<evidence type="ECO:0000256" key="4">
    <source>
        <dbReference type="ARBA" id="ARBA00012551"/>
    </source>
</evidence>
<dbReference type="GO" id="GO:0006303">
    <property type="term" value="P:double-strand break repair via nonhomologous end joining"/>
    <property type="evidence" value="ECO:0007669"/>
    <property type="project" value="EnsemblFungi"/>
</dbReference>
<evidence type="ECO:0000256" key="1">
    <source>
        <dbReference type="ARBA" id="ARBA00004123"/>
    </source>
</evidence>
<evidence type="ECO:0000256" key="13">
    <source>
        <dbReference type="ARBA" id="ARBA00023125"/>
    </source>
</evidence>
<keyword evidence="13" id="KW-0238">DNA-binding</keyword>
<comment type="similarity">
    <text evidence="3">Belongs to the ku80 family.</text>
</comment>
<keyword evidence="8" id="KW-0227">DNA damage</keyword>
<dbReference type="GO" id="GO:0070034">
    <property type="term" value="F:telomerase RNA binding"/>
    <property type="evidence" value="ECO:0007669"/>
    <property type="project" value="EnsemblFungi"/>
</dbReference>
<evidence type="ECO:0000256" key="2">
    <source>
        <dbReference type="ARBA" id="ARBA00004574"/>
    </source>
</evidence>
<dbReference type="InParanoid" id="G8ZLQ7"/>
<evidence type="ECO:0000256" key="6">
    <source>
        <dbReference type="ARBA" id="ARBA00022454"/>
    </source>
</evidence>
<evidence type="ECO:0000313" key="21">
    <source>
        <dbReference type="Proteomes" id="UP000005627"/>
    </source>
</evidence>
<dbReference type="Gene3D" id="3.40.50.410">
    <property type="entry name" value="von Willebrand factor, type A domain"/>
    <property type="match status" value="1"/>
</dbReference>
<evidence type="ECO:0000313" key="20">
    <source>
        <dbReference type="EMBL" id="CCE89551.1"/>
    </source>
</evidence>
<feature type="region of interest" description="Disordered" evidence="18">
    <location>
        <begin position="503"/>
        <end position="524"/>
    </location>
</feature>
<dbReference type="OrthoDB" id="30826at2759"/>
<dbReference type="GO" id="GO:0034502">
    <property type="term" value="P:protein localization to chromosome"/>
    <property type="evidence" value="ECO:0007669"/>
    <property type="project" value="EnsemblFungi"/>
</dbReference>
<evidence type="ECO:0000256" key="16">
    <source>
        <dbReference type="ARBA" id="ARBA00023242"/>
    </source>
</evidence>
<dbReference type="HOGENOM" id="CLU_029650_0_0_1"/>
<dbReference type="PANTHER" id="PTHR12604">
    <property type="entry name" value="KU AUTOANTIGEN DNA HELICASE"/>
    <property type="match status" value="1"/>
</dbReference>
<dbReference type="SUPFAM" id="SSF100939">
    <property type="entry name" value="SPOC domain-like"/>
    <property type="match status" value="1"/>
</dbReference>
<dbReference type="GO" id="GO:0016787">
    <property type="term" value="F:hydrolase activity"/>
    <property type="evidence" value="ECO:0007669"/>
    <property type="project" value="UniProtKB-KW"/>
</dbReference>
<dbReference type="GO" id="GO:0097695">
    <property type="term" value="P:establishment of protein-containing complex localization to telomere"/>
    <property type="evidence" value="ECO:0007669"/>
    <property type="project" value="EnsemblFungi"/>
</dbReference>
<evidence type="ECO:0000256" key="9">
    <source>
        <dbReference type="ARBA" id="ARBA00022801"/>
    </source>
</evidence>
<keyword evidence="14" id="KW-0233">DNA recombination</keyword>
<dbReference type="GO" id="GO:0003690">
    <property type="term" value="F:double-stranded DNA binding"/>
    <property type="evidence" value="ECO:0007669"/>
    <property type="project" value="TreeGrafter"/>
</dbReference>
<keyword evidence="11" id="KW-0067">ATP-binding</keyword>
<dbReference type="InterPro" id="IPR016194">
    <property type="entry name" value="SPOC-like_C_dom_sf"/>
</dbReference>
<dbReference type="KEGG" id="tdl:TDEL_0A02190"/>
<dbReference type="GO" id="GO:0031509">
    <property type="term" value="P:subtelomeric heterochromatin formation"/>
    <property type="evidence" value="ECO:0007669"/>
    <property type="project" value="EnsemblFungi"/>
</dbReference>
<sequence>MSAESNSFIVDVSPSMVHEGHLSKVLAYLEYTLLDKCKRRRKTDWVTIYMANCAHTNNSQSIPNVCQVQQFLAPVTSSETIESLRILRNYSKNVEDNTLPKNENGEADLEQFQSMVQCLLVASLDIREEFKSRKILRQIIIFTADIDGLDLDEEEIEILKEELNSRLILIDCRTKLKSDPNDEDFQKSKWGQLLKAIPGSMIFNIYDLLLETTLPKPNMVKPVRVFSGELRLGADIGTLGRVDDEKSVSSPDDKNCLCIKVEGYPATKPVSSLNRKLVLKDDTAQYEMVKTVIEYEVYDQKADKRVSVAPESIAKAYRYGSDYVVLPSTLDEQRFYRTTPGIDIRGFLERKRLPRYFLNSESRFILADTRSGSVADIVSFNVLVDSLSEQDKLIVARFVAKPNAEVQMCMMCPMLVNDEHGDKIRTLILNRLPFAEDERVASFPRLTVRTTTSGKELKDEQEGEKSRIDTLMSDYIDSLDMDSSANDEKDNATSYYLPLGQNVKDTTLPLPEDDDEKKRLQGSSPQRVPAIHLHRQKQVLLEWVHQKLISGSETFQIPEVPDVLREKISPHFNDMRDDKKLIELVKLLNIKENEKRSAATDEHFDEDEDEEANIPSLESILARGER</sequence>
<evidence type="ECO:0000256" key="11">
    <source>
        <dbReference type="ARBA" id="ARBA00022840"/>
    </source>
</evidence>
<dbReference type="SMART" id="SM00559">
    <property type="entry name" value="Ku78"/>
    <property type="match status" value="1"/>
</dbReference>